<dbReference type="AlphaFoldDB" id="A0A843AI39"/>
<name>A0A843AI39_METAZ</name>
<evidence type="ECO:0000313" key="2">
    <source>
        <dbReference type="Proteomes" id="UP000658733"/>
    </source>
</evidence>
<evidence type="ECO:0000313" key="1">
    <source>
        <dbReference type="EMBL" id="MBF4468816.1"/>
    </source>
</evidence>
<dbReference type="EMBL" id="JADIIN010000043">
    <property type="protein sequence ID" value="MBF4468816.1"/>
    <property type="molecule type" value="Genomic_DNA"/>
</dbReference>
<reference evidence="1" key="1">
    <citation type="submission" date="2020-10" db="EMBL/GenBank/DDBJ databases">
        <title>Dehalococcoides mccartyi of a TCE/Cr reducing biochatode.</title>
        <authorList>
            <person name="Matturro B."/>
        </authorList>
    </citation>
    <scope>NUCLEOTIDE SEQUENCE</scope>
    <source>
        <strain evidence="1">Bin4</strain>
    </source>
</reference>
<protein>
    <submittedName>
        <fullName evidence="1">Uncharacterized protein</fullName>
    </submittedName>
</protein>
<dbReference type="Proteomes" id="UP000658733">
    <property type="component" value="Unassembled WGS sequence"/>
</dbReference>
<accession>A0A843AI39</accession>
<sequence>MIEFKQMLMKQFIMEDVLFLIPQNKMSRKSIIKACFEKDLNFTHVNNDRPIESKSILSDTIFKSKYGAIVIHKIDFKLIEDRLESEEMESFYYDYEDELCLVLDKRLDDE</sequence>
<gene>
    <name evidence="1" type="ORF">ISP01_05360</name>
</gene>
<dbReference type="RefSeq" id="WP_278522865.1">
    <property type="nucleotide sequence ID" value="NZ_JADIIN010000043.1"/>
</dbReference>
<organism evidence="1 2">
    <name type="scientific">Methanobrevibacter arboriphilus</name>
    <dbReference type="NCBI Taxonomy" id="39441"/>
    <lineage>
        <taxon>Archaea</taxon>
        <taxon>Methanobacteriati</taxon>
        <taxon>Methanobacteriota</taxon>
        <taxon>Methanomada group</taxon>
        <taxon>Methanobacteria</taxon>
        <taxon>Methanobacteriales</taxon>
        <taxon>Methanobacteriaceae</taxon>
        <taxon>Methanobrevibacter</taxon>
    </lineage>
</organism>
<comment type="caution">
    <text evidence="1">The sequence shown here is derived from an EMBL/GenBank/DDBJ whole genome shotgun (WGS) entry which is preliminary data.</text>
</comment>
<proteinExistence type="predicted"/>